<sequence>MLDELPLVMGRDESADLQIDSGRVSRQHAAISRDGDAYFIRDLGSTNGTFLNGARIDESELSSGDMLVIADVEFTFCIPGDDLYRATATQVLDDNQCAAPTVAEPWEVVRQIRCLHEMLAGRAIASHYRAIVDLATHETIAHEARDCEPETPQVELGLIRGLEGPLTDRLHAMHRRLACENAKSLPPNTALFVEIQACELGGERLAESLGALRATLGQDRPLVAVVPEGATHSGEYLGELQSRLSGFGIEIACRTNGTDLERLVDSCHTPPKYVIVDATLLISPRPNPKRQRLLEHFMKTASERGIPVIAEGLSREGDARHCHELGCSFGQGPLYDRQSSSKSENIGGYLLVDRLGAGGYGEVWKVEAPGGLAKAMKLVYGRFDESRATRELKALHLIKEVRHPFLCNIERFEVIDGQLIMVTELADMSLKDRYEECREQNLPGIPRDELLDYMRDAADALDYMGQRHALQHLDVKPENLLLLSSHVKVADFGLVKGLQTGATMSLVSGLTPIYAAPEVFDDQPTTNSDQYSLAIVYQEMLTGVLPFPGRTPAQLAAQHISGRPRLEKLPSSDREIIARALSKDSDSRFPSCSDLVQALRDAGKVATRAESKVSQSPGSSDADTKSLDCTDTNLLEKPNKQPAQPSAGGLKTEELDDEQREAVKHSTAHSRLRLRRSSAEAKCDDLGAMDVSGLQATLQPTLILGVGGVAGRILGQLHSGLTNQFGDLTNVPAIQMLLVDTDAKSHDQPGHDSRSPSVPYESLCAAPLRKTQDYRENSRDILRWMSRRWLYNIPRSLETEGIRPLGRLALADHAPRIAQQIQAAIETCTSDQALQESLAATGLKQSDTSLRVIVVASISGGSGSGMVIDLGYMTRQILKQLGRQNDSICAFLTHSTSSKPSQRDLATANAFACLNELYQFNMTGGGFPGDGACGLEAVDSRVQTFDDTYFIHLGDELPEDDLNAGAKKLANYLHFEVASVWGPLLQKCRREDRTADAVFGEPVVRSFDLAHIGCDLQHTAQREVQTLCEQVVRRWCGLPTESNEHANNDAEKKADNEAIKNATRNAEQAKQLGLSSDAFVEAMLSHARSSLEVTEDTGFETVIEKLLAAQAGGKQTGLAQLEPSQIYRALDEIISSEPGEKQQARGMVRRRLQQSSQQLARRIDAEVREYVTGLANSPQGRFQAAMEAVGWFRSRLRAIATDTQAQQDELAGELNEMATTISDPKAAGKRSWWGSKSRGGSATEQLRREFINQRVRYAALEETTALAERLSQQLGSLNDQLLHAQQSLKPLLRLFVSEDYQPPTIVDEFEDEEEPDTGFATMVGAVFRSSISNLITQLDEKFDAEVLDAEGGLLEVCQREGQVAQLIAARLETAAQVLVQKAAREIDVTQLFLDSCGSEEKALEEIKDCVQLAKSTSIKCGGTRRMIAAIPSSAGSEKLSTLITGSIEPSPTVIEATEHDIVIGCEQASLPLVAVAARLVEDRPDLIALAQRIHTRIDVQWGSIIEADELAAVS</sequence>
<dbReference type="SUPFAM" id="SSF141868">
    <property type="entry name" value="EAL domain-like"/>
    <property type="match status" value="1"/>
</dbReference>
<dbReference type="InterPro" id="IPR036525">
    <property type="entry name" value="Tubulin/FtsZ_GTPase_sf"/>
</dbReference>
<evidence type="ECO:0000313" key="16">
    <source>
        <dbReference type="EMBL" id="CAL4758891.1"/>
    </source>
</evidence>
<evidence type="ECO:0000259" key="11">
    <source>
        <dbReference type="PROSITE" id="PS50006"/>
    </source>
</evidence>
<evidence type="ECO:0000256" key="1">
    <source>
        <dbReference type="ARBA" id="ARBA00012513"/>
    </source>
</evidence>
<dbReference type="Gene3D" id="1.10.510.10">
    <property type="entry name" value="Transferase(Phosphotransferase) domain 1"/>
    <property type="match status" value="1"/>
</dbReference>
<evidence type="ECO:0000256" key="6">
    <source>
        <dbReference type="ARBA" id="ARBA00022840"/>
    </source>
</evidence>
<keyword evidence="2" id="KW-0723">Serine/threonine-protein kinase</keyword>
<dbReference type="InterPro" id="IPR050660">
    <property type="entry name" value="NEK_Ser/Thr_kinase"/>
</dbReference>
<dbReference type="GO" id="GO:0004674">
    <property type="term" value="F:protein serine/threonine kinase activity"/>
    <property type="evidence" value="ECO:0007669"/>
    <property type="project" value="UniProtKB-KW"/>
</dbReference>
<dbReference type="PROSITE" id="PS00108">
    <property type="entry name" value="PROTEIN_KINASE_ST"/>
    <property type="match status" value="1"/>
</dbReference>
<evidence type="ECO:0000256" key="8">
    <source>
        <dbReference type="ARBA" id="ARBA00048679"/>
    </source>
</evidence>
<dbReference type="OrthoDB" id="687730at2759"/>
<dbReference type="InterPro" id="IPR025904">
    <property type="entry name" value="Tubulin-like"/>
</dbReference>
<dbReference type="Pfam" id="PF13809">
    <property type="entry name" value="Tubulin_2"/>
    <property type="match status" value="1"/>
</dbReference>
<dbReference type="PROSITE" id="PS50011">
    <property type="entry name" value="PROTEIN_KINASE_DOM"/>
    <property type="match status" value="1"/>
</dbReference>
<organism evidence="14">
    <name type="scientific">Cladocopium goreaui</name>
    <dbReference type="NCBI Taxonomy" id="2562237"/>
    <lineage>
        <taxon>Eukaryota</taxon>
        <taxon>Sar</taxon>
        <taxon>Alveolata</taxon>
        <taxon>Dinophyceae</taxon>
        <taxon>Suessiales</taxon>
        <taxon>Symbiodiniaceae</taxon>
        <taxon>Cladocopium</taxon>
    </lineage>
</organism>
<dbReference type="CDD" id="cd00060">
    <property type="entry name" value="FHA"/>
    <property type="match status" value="1"/>
</dbReference>
<dbReference type="Gene3D" id="2.60.200.20">
    <property type="match status" value="1"/>
</dbReference>
<evidence type="ECO:0000313" key="17">
    <source>
        <dbReference type="Proteomes" id="UP001152797"/>
    </source>
</evidence>
<protein>
    <recommendedName>
        <fullName evidence="1">non-specific serine/threonine protein kinase</fullName>
        <ecNumber evidence="1">2.7.11.1</ecNumber>
    </recommendedName>
</protein>
<keyword evidence="4" id="KW-0547">Nucleotide-binding</keyword>
<feature type="domain" description="Protein kinase" evidence="12">
    <location>
        <begin position="349"/>
        <end position="600"/>
    </location>
</feature>
<dbReference type="Pfam" id="PF00069">
    <property type="entry name" value="Pkinase"/>
    <property type="match status" value="1"/>
</dbReference>
<dbReference type="EMBL" id="CAMXCT010000001">
    <property type="protein sequence ID" value="CAI3971579.1"/>
    <property type="molecule type" value="Genomic_DNA"/>
</dbReference>
<feature type="domain" description="FHA" evidence="11">
    <location>
        <begin position="7"/>
        <end position="56"/>
    </location>
</feature>
<dbReference type="InterPro" id="IPR000253">
    <property type="entry name" value="FHA_dom"/>
</dbReference>
<dbReference type="InterPro" id="IPR008984">
    <property type="entry name" value="SMAD_FHA_dom_sf"/>
</dbReference>
<comment type="caution">
    <text evidence="14">The sequence shown here is derived from an EMBL/GenBank/DDBJ whole genome shotgun (WGS) entry which is preliminary data.</text>
</comment>
<dbReference type="GO" id="GO:0005524">
    <property type="term" value="F:ATP binding"/>
    <property type="evidence" value="ECO:0007669"/>
    <property type="project" value="UniProtKB-KW"/>
</dbReference>
<dbReference type="Gene3D" id="3.20.20.450">
    <property type="entry name" value="EAL domain"/>
    <property type="match status" value="1"/>
</dbReference>
<dbReference type="Proteomes" id="UP001152797">
    <property type="component" value="Unassembled WGS sequence"/>
</dbReference>
<dbReference type="InterPro" id="IPR000719">
    <property type="entry name" value="Prot_kinase_dom"/>
</dbReference>
<dbReference type="EMBL" id="CAMXCT030000001">
    <property type="protein sequence ID" value="CAL4758891.1"/>
    <property type="molecule type" value="Genomic_DNA"/>
</dbReference>
<dbReference type="SUPFAM" id="SSF56112">
    <property type="entry name" value="Protein kinase-like (PK-like)"/>
    <property type="match status" value="1"/>
</dbReference>
<dbReference type="Pfam" id="PF00563">
    <property type="entry name" value="EAL"/>
    <property type="match status" value="1"/>
</dbReference>
<keyword evidence="3" id="KW-0808">Transferase</keyword>
<dbReference type="InterPro" id="IPR001633">
    <property type="entry name" value="EAL_dom"/>
</dbReference>
<proteinExistence type="predicted"/>
<dbReference type="InterPro" id="IPR035919">
    <property type="entry name" value="EAL_sf"/>
</dbReference>
<keyword evidence="17" id="KW-1185">Reference proteome</keyword>
<dbReference type="SMART" id="SM00220">
    <property type="entry name" value="S_TKc"/>
    <property type="match status" value="1"/>
</dbReference>
<dbReference type="PROSITE" id="PS50883">
    <property type="entry name" value="EAL"/>
    <property type="match status" value="1"/>
</dbReference>
<dbReference type="Pfam" id="PF00498">
    <property type="entry name" value="FHA"/>
    <property type="match status" value="1"/>
</dbReference>
<dbReference type="SUPFAM" id="SSF49879">
    <property type="entry name" value="SMAD/FHA domain"/>
    <property type="match status" value="1"/>
</dbReference>
<gene>
    <name evidence="14" type="ORF">C1SCF055_LOCUS169</name>
</gene>
<feature type="region of interest" description="Disordered" evidence="10">
    <location>
        <begin position="608"/>
        <end position="673"/>
    </location>
</feature>
<dbReference type="Gene3D" id="3.40.50.1440">
    <property type="entry name" value="Tubulin/FtsZ, GTPase domain"/>
    <property type="match status" value="1"/>
</dbReference>
<evidence type="ECO:0000259" key="12">
    <source>
        <dbReference type="PROSITE" id="PS50011"/>
    </source>
</evidence>
<accession>A0A9P1BE92</accession>
<keyword evidence="5 16" id="KW-0418">Kinase</keyword>
<dbReference type="EMBL" id="CAMXCT020000001">
    <property type="protein sequence ID" value="CAL1124954.1"/>
    <property type="molecule type" value="Genomic_DNA"/>
</dbReference>
<evidence type="ECO:0000256" key="9">
    <source>
        <dbReference type="SAM" id="Coils"/>
    </source>
</evidence>
<evidence type="ECO:0000256" key="10">
    <source>
        <dbReference type="SAM" id="MobiDB-lite"/>
    </source>
</evidence>
<feature type="domain" description="EAL" evidence="13">
    <location>
        <begin position="108"/>
        <end position="352"/>
    </location>
</feature>
<dbReference type="SMART" id="SM00240">
    <property type="entry name" value="FHA"/>
    <property type="match status" value="1"/>
</dbReference>
<evidence type="ECO:0000256" key="3">
    <source>
        <dbReference type="ARBA" id="ARBA00022679"/>
    </source>
</evidence>
<dbReference type="PANTHER" id="PTHR43671">
    <property type="entry name" value="SERINE/THREONINE-PROTEIN KINASE NEK"/>
    <property type="match status" value="1"/>
</dbReference>
<dbReference type="PROSITE" id="PS50006">
    <property type="entry name" value="FHA_DOMAIN"/>
    <property type="match status" value="1"/>
</dbReference>
<dbReference type="InterPro" id="IPR008271">
    <property type="entry name" value="Ser/Thr_kinase_AS"/>
</dbReference>
<comment type="catalytic activity">
    <reaction evidence="7">
        <text>L-threonyl-[protein] + ATP = O-phospho-L-threonyl-[protein] + ADP + H(+)</text>
        <dbReference type="Rhea" id="RHEA:46608"/>
        <dbReference type="Rhea" id="RHEA-COMP:11060"/>
        <dbReference type="Rhea" id="RHEA-COMP:11605"/>
        <dbReference type="ChEBI" id="CHEBI:15378"/>
        <dbReference type="ChEBI" id="CHEBI:30013"/>
        <dbReference type="ChEBI" id="CHEBI:30616"/>
        <dbReference type="ChEBI" id="CHEBI:61977"/>
        <dbReference type="ChEBI" id="CHEBI:456216"/>
        <dbReference type="EC" id="2.7.11.1"/>
    </reaction>
</comment>
<evidence type="ECO:0000256" key="7">
    <source>
        <dbReference type="ARBA" id="ARBA00047899"/>
    </source>
</evidence>
<dbReference type="EC" id="2.7.11.1" evidence="1"/>
<comment type="catalytic activity">
    <reaction evidence="8">
        <text>L-seryl-[protein] + ATP = O-phospho-L-seryl-[protein] + ADP + H(+)</text>
        <dbReference type="Rhea" id="RHEA:17989"/>
        <dbReference type="Rhea" id="RHEA-COMP:9863"/>
        <dbReference type="Rhea" id="RHEA-COMP:11604"/>
        <dbReference type="ChEBI" id="CHEBI:15378"/>
        <dbReference type="ChEBI" id="CHEBI:29999"/>
        <dbReference type="ChEBI" id="CHEBI:30616"/>
        <dbReference type="ChEBI" id="CHEBI:83421"/>
        <dbReference type="ChEBI" id="CHEBI:456216"/>
        <dbReference type="EC" id="2.7.11.1"/>
    </reaction>
</comment>
<evidence type="ECO:0000256" key="2">
    <source>
        <dbReference type="ARBA" id="ARBA00022527"/>
    </source>
</evidence>
<dbReference type="CDD" id="cd14014">
    <property type="entry name" value="STKc_PknB_like"/>
    <property type="match status" value="1"/>
</dbReference>
<evidence type="ECO:0000256" key="4">
    <source>
        <dbReference type="ARBA" id="ARBA00022741"/>
    </source>
</evidence>
<evidence type="ECO:0000313" key="15">
    <source>
        <dbReference type="EMBL" id="CAL1124954.1"/>
    </source>
</evidence>
<keyword evidence="9" id="KW-0175">Coiled coil</keyword>
<keyword evidence="6" id="KW-0067">ATP-binding</keyword>
<reference evidence="15" key="2">
    <citation type="submission" date="2024-04" db="EMBL/GenBank/DDBJ databases">
        <authorList>
            <person name="Chen Y."/>
            <person name="Shah S."/>
            <person name="Dougan E. K."/>
            <person name="Thang M."/>
            <person name="Chan C."/>
        </authorList>
    </citation>
    <scope>NUCLEOTIDE SEQUENCE [LARGE SCALE GENOMIC DNA]</scope>
</reference>
<evidence type="ECO:0000256" key="5">
    <source>
        <dbReference type="ARBA" id="ARBA00022777"/>
    </source>
</evidence>
<evidence type="ECO:0000313" key="14">
    <source>
        <dbReference type="EMBL" id="CAI3971579.1"/>
    </source>
</evidence>
<evidence type="ECO:0000259" key="13">
    <source>
        <dbReference type="PROSITE" id="PS50883"/>
    </source>
</evidence>
<feature type="compositionally biased region" description="Polar residues" evidence="10">
    <location>
        <begin position="612"/>
        <end position="621"/>
    </location>
</feature>
<dbReference type="PANTHER" id="PTHR43671:SF98">
    <property type="entry name" value="SERINE_THREONINE-PROTEIN KINASE NEK11"/>
    <property type="match status" value="1"/>
</dbReference>
<reference evidence="14" key="1">
    <citation type="submission" date="2022-10" db="EMBL/GenBank/DDBJ databases">
        <authorList>
            <person name="Chen Y."/>
            <person name="Dougan E. K."/>
            <person name="Chan C."/>
            <person name="Rhodes N."/>
            <person name="Thang M."/>
        </authorList>
    </citation>
    <scope>NUCLEOTIDE SEQUENCE</scope>
</reference>
<feature type="coiled-coil region" evidence="9">
    <location>
        <begin position="1260"/>
        <end position="1287"/>
    </location>
</feature>
<dbReference type="InterPro" id="IPR011009">
    <property type="entry name" value="Kinase-like_dom_sf"/>
</dbReference>
<name>A0A9P1BE92_9DINO</name>